<feature type="compositionally biased region" description="Low complexity" evidence="1">
    <location>
        <begin position="56"/>
        <end position="83"/>
    </location>
</feature>
<protein>
    <submittedName>
        <fullName evidence="2">Uncharacterized protein</fullName>
    </submittedName>
</protein>
<organism evidence="2">
    <name type="scientific">uncultured Caudovirales phage</name>
    <dbReference type="NCBI Taxonomy" id="2100421"/>
    <lineage>
        <taxon>Viruses</taxon>
        <taxon>Duplodnaviria</taxon>
        <taxon>Heunggongvirae</taxon>
        <taxon>Uroviricota</taxon>
        <taxon>Caudoviricetes</taxon>
        <taxon>Peduoviridae</taxon>
        <taxon>Maltschvirus</taxon>
        <taxon>Maltschvirus maltsch</taxon>
    </lineage>
</organism>
<gene>
    <name evidence="2" type="ORF">UFOVP810_35</name>
</gene>
<evidence type="ECO:0000313" key="2">
    <source>
        <dbReference type="EMBL" id="CAB4163601.1"/>
    </source>
</evidence>
<proteinExistence type="predicted"/>
<feature type="compositionally biased region" description="Polar residues" evidence="1">
    <location>
        <begin position="258"/>
        <end position="267"/>
    </location>
</feature>
<evidence type="ECO:0000256" key="1">
    <source>
        <dbReference type="SAM" id="MobiDB-lite"/>
    </source>
</evidence>
<reference evidence="2" key="1">
    <citation type="submission" date="2020-04" db="EMBL/GenBank/DDBJ databases">
        <authorList>
            <person name="Chiriac C."/>
            <person name="Salcher M."/>
            <person name="Ghai R."/>
            <person name="Kavagutti S V."/>
        </authorList>
    </citation>
    <scope>NUCLEOTIDE SEQUENCE</scope>
</reference>
<feature type="region of interest" description="Disordered" evidence="1">
    <location>
        <begin position="230"/>
        <end position="302"/>
    </location>
</feature>
<dbReference type="EMBL" id="LR796744">
    <property type="protein sequence ID" value="CAB4163601.1"/>
    <property type="molecule type" value="Genomic_DNA"/>
</dbReference>
<feature type="compositionally biased region" description="Basic and acidic residues" evidence="1">
    <location>
        <begin position="242"/>
        <end position="255"/>
    </location>
</feature>
<accession>A0A6J5P2L9</accession>
<sequence length="355" mass="36551">MEMQALLQQAREMLASQGAPITTENLNRAMLAMAQNQSAPADGFDMNAQVDRVMQRSTGRPSAARPAAAAPIPTAEASPAATAPGANIVAERAAQPPEAIVAAEPAAAVPIEVVAEPVDRLMAVDGGSMADQPPAPPRNVRLENSAQANQRRRGTINTAQPFTDESAGDEVLARTTNRQAVDVDNPTGLALGLMTAPLGAVARGATMAPTIGQRTLGLVQADRAATAAQAGRDAVRANQRTLADKARSTIQRDRAGNPAQTASTPTQGAGIVPPRGGSSAPVQTPQTPNRTVTVGKSDSAPMSAPPMIPPQVVSQNTMAVNQSSAFRAAMERALRNGDAATQQRLLEAARAGAVR</sequence>
<feature type="region of interest" description="Disordered" evidence="1">
    <location>
        <begin position="54"/>
        <end position="83"/>
    </location>
</feature>
<name>A0A6J5P2L9_9CAUD</name>
<feature type="compositionally biased region" description="Polar residues" evidence="1">
    <location>
        <begin position="280"/>
        <end position="296"/>
    </location>
</feature>